<protein>
    <submittedName>
        <fullName evidence="1">Uncharacterized protein</fullName>
    </submittedName>
</protein>
<sequence>MKIPYQDEIKFVRYHCGQVQDAGTGKWYEAHCGGRLLPVEQYEYDRAMWAKFKCQKCGKWVNIELYNWRG</sequence>
<evidence type="ECO:0000313" key="2">
    <source>
        <dbReference type="Proteomes" id="UP000229227"/>
    </source>
</evidence>
<dbReference type="Proteomes" id="UP000229227">
    <property type="component" value="Unassembled WGS sequence"/>
</dbReference>
<dbReference type="EMBL" id="PEWN01000063">
    <property type="protein sequence ID" value="PIU51503.1"/>
    <property type="molecule type" value="Genomic_DNA"/>
</dbReference>
<accession>A0A2M6ZGH2</accession>
<comment type="caution">
    <text evidence="1">The sequence shown here is derived from an EMBL/GenBank/DDBJ whole genome shotgun (WGS) entry which is preliminary data.</text>
</comment>
<organism evidence="1 2">
    <name type="scientific">Candidatus Desantisbacteria bacterium CG07_land_8_20_14_0_80_39_15</name>
    <dbReference type="NCBI Taxonomy" id="1974549"/>
    <lineage>
        <taxon>Bacteria</taxon>
        <taxon>Candidatus Desantisiibacteriota</taxon>
    </lineage>
</organism>
<proteinExistence type="predicted"/>
<name>A0A2M6ZGH2_9BACT</name>
<reference evidence="2" key="1">
    <citation type="submission" date="2017-09" db="EMBL/GenBank/DDBJ databases">
        <title>Depth-based differentiation of microbial function through sediment-hosted aquifers and enrichment of novel symbionts in the deep terrestrial subsurface.</title>
        <authorList>
            <person name="Probst A.J."/>
            <person name="Ladd B."/>
            <person name="Jarett J.K."/>
            <person name="Geller-Mcgrath D.E."/>
            <person name="Sieber C.M.K."/>
            <person name="Emerson J.B."/>
            <person name="Anantharaman K."/>
            <person name="Thomas B.C."/>
            <person name="Malmstrom R."/>
            <person name="Stieglmeier M."/>
            <person name="Klingl A."/>
            <person name="Woyke T."/>
            <person name="Ryan C.M."/>
            <person name="Banfield J.F."/>
        </authorList>
    </citation>
    <scope>NUCLEOTIDE SEQUENCE [LARGE SCALE GENOMIC DNA]</scope>
</reference>
<gene>
    <name evidence="1" type="ORF">COS91_04010</name>
</gene>
<dbReference type="AlphaFoldDB" id="A0A2M6ZGH2"/>
<evidence type="ECO:0000313" key="1">
    <source>
        <dbReference type="EMBL" id="PIU51503.1"/>
    </source>
</evidence>